<dbReference type="EMBL" id="PDUU01000009">
    <property type="protein sequence ID" value="PHN97139.1"/>
    <property type="molecule type" value="Genomic_DNA"/>
</dbReference>
<accession>A0A2G1BTH8</accession>
<reference evidence="3" key="2">
    <citation type="submission" date="2017-10" db="EMBL/GenBank/DDBJ databases">
        <authorList>
            <person name="Enke T.N."/>
            <person name="Cordero O.X."/>
        </authorList>
    </citation>
    <scope>NUCLEOTIDE SEQUENCE</scope>
    <source>
        <strain evidence="3">4G03</strain>
    </source>
</reference>
<organism evidence="3 4">
    <name type="scientific">Tenacibaculum discolor</name>
    <dbReference type="NCBI Taxonomy" id="361581"/>
    <lineage>
        <taxon>Bacteria</taxon>
        <taxon>Pseudomonadati</taxon>
        <taxon>Bacteroidota</taxon>
        <taxon>Flavobacteriia</taxon>
        <taxon>Flavobacteriales</taxon>
        <taxon>Flavobacteriaceae</taxon>
        <taxon>Tenacibaculum</taxon>
    </lineage>
</organism>
<feature type="coiled-coil region" evidence="1">
    <location>
        <begin position="8"/>
        <end position="35"/>
    </location>
</feature>
<evidence type="ECO:0008006" key="6">
    <source>
        <dbReference type="Google" id="ProtNLM"/>
    </source>
</evidence>
<comment type="caution">
    <text evidence="3">The sequence shown here is derived from an EMBL/GenBank/DDBJ whole genome shotgun (WGS) entry which is preliminary data.</text>
</comment>
<gene>
    <name evidence="3" type="ORF">CSC81_12070</name>
    <name evidence="2" type="ORF">Q8W23_13450</name>
</gene>
<name>A0A2G1BTH8_9FLAO</name>
<keyword evidence="5" id="KW-1185">Reference proteome</keyword>
<reference evidence="3 4" key="1">
    <citation type="journal article" date="2016" name="Nat. Commun.">
        <title>Microbial interactions lead to rapid micro-scale successions on model marine particles.</title>
        <authorList>
            <person name="Datta M.S."/>
            <person name="Sliwerska E."/>
            <person name="Gore J."/>
            <person name="Polz M.F."/>
            <person name="Cordero O.X."/>
        </authorList>
    </citation>
    <scope>NUCLEOTIDE SEQUENCE [LARGE SCALE GENOMIC DNA]</scope>
    <source>
        <strain evidence="3 4">4G03</strain>
    </source>
</reference>
<evidence type="ECO:0000313" key="4">
    <source>
        <dbReference type="Proteomes" id="UP000222163"/>
    </source>
</evidence>
<dbReference type="Proteomes" id="UP000222163">
    <property type="component" value="Unassembled WGS sequence"/>
</dbReference>
<keyword evidence="1" id="KW-0175">Coiled coil</keyword>
<dbReference type="AlphaFoldDB" id="A0A2G1BTH8"/>
<evidence type="ECO:0000313" key="5">
    <source>
        <dbReference type="Proteomes" id="UP001242342"/>
    </source>
</evidence>
<reference evidence="2 5" key="3">
    <citation type="submission" date="2023-07" db="EMBL/GenBank/DDBJ databases">
        <title>Genome content predicts the carbon catabolic preferences of heterotrophic bacteria.</title>
        <authorList>
            <person name="Gralka M."/>
        </authorList>
    </citation>
    <scope>NUCLEOTIDE SEQUENCE [LARGE SCALE GENOMIC DNA]</scope>
    <source>
        <strain evidence="2 5">4G03</strain>
    </source>
</reference>
<dbReference type="EMBL" id="JAUYVU010000011">
    <property type="protein sequence ID" value="MDP2542481.1"/>
    <property type="molecule type" value="Genomic_DNA"/>
</dbReference>
<dbReference type="Proteomes" id="UP001242342">
    <property type="component" value="Unassembled WGS sequence"/>
</dbReference>
<sequence length="239" mass="28434">MSKENFPTESKSDEVSRLQERIKNLETEITSVETKLFPFEQSLRNEISDLLVEERELVMLFKQQKKAKKEKRLAQKRKGKNYKEVIQVVPVSKERVTQEREHQKEKKRLYKEAILYVHPDKFSMQENEQQKATETTTKLIEIYQNGSLEELEAFHAHIFGGNTTICFDKDISLIQKTTNSTSYLVKEVERLEKVLDDLLESYTYKVLTTYENPMSFVAELKTYYDDRIFKLRKRTRTKK</sequence>
<evidence type="ECO:0000313" key="2">
    <source>
        <dbReference type="EMBL" id="MDP2542481.1"/>
    </source>
</evidence>
<evidence type="ECO:0000256" key="1">
    <source>
        <dbReference type="SAM" id="Coils"/>
    </source>
</evidence>
<protein>
    <recommendedName>
        <fullName evidence="6">J domain-containing protein</fullName>
    </recommendedName>
</protein>
<proteinExistence type="predicted"/>
<dbReference type="RefSeq" id="WP_099215995.1">
    <property type="nucleotide sequence ID" value="NZ_JAUYVU010000011.1"/>
</dbReference>
<evidence type="ECO:0000313" key="3">
    <source>
        <dbReference type="EMBL" id="PHN97139.1"/>
    </source>
</evidence>